<organism evidence="1">
    <name type="scientific">Manihot esculenta</name>
    <name type="common">Cassava</name>
    <name type="synonym">Jatropha manihot</name>
    <dbReference type="NCBI Taxonomy" id="3983"/>
    <lineage>
        <taxon>Eukaryota</taxon>
        <taxon>Viridiplantae</taxon>
        <taxon>Streptophyta</taxon>
        <taxon>Embryophyta</taxon>
        <taxon>Tracheophyta</taxon>
        <taxon>Spermatophyta</taxon>
        <taxon>Magnoliopsida</taxon>
        <taxon>eudicotyledons</taxon>
        <taxon>Gunneridae</taxon>
        <taxon>Pentapetalae</taxon>
        <taxon>rosids</taxon>
        <taxon>fabids</taxon>
        <taxon>Malpighiales</taxon>
        <taxon>Euphorbiaceae</taxon>
        <taxon>Crotonoideae</taxon>
        <taxon>Manihoteae</taxon>
        <taxon>Manihot</taxon>
    </lineage>
</organism>
<reference evidence="1" key="1">
    <citation type="submission" date="2016-02" db="EMBL/GenBank/DDBJ databases">
        <title>WGS assembly of Manihot esculenta.</title>
        <authorList>
            <person name="Bredeson J.V."/>
            <person name="Prochnik S.E."/>
            <person name="Lyons J.B."/>
            <person name="Schmutz J."/>
            <person name="Grimwood J."/>
            <person name="Vrebalov J."/>
            <person name="Bart R.S."/>
            <person name="Amuge T."/>
            <person name="Ferguson M.E."/>
            <person name="Green R."/>
            <person name="Putnam N."/>
            <person name="Stites J."/>
            <person name="Rounsley S."/>
            <person name="Rokhsar D.S."/>
        </authorList>
    </citation>
    <scope>NUCLEOTIDE SEQUENCE [LARGE SCALE GENOMIC DNA]</scope>
    <source>
        <tissue evidence="1">Leaf</tissue>
    </source>
</reference>
<accession>A0A2C9U1J2</accession>
<evidence type="ECO:0000313" key="1">
    <source>
        <dbReference type="EMBL" id="OAY23072.1"/>
    </source>
</evidence>
<gene>
    <name evidence="1" type="ORF">MANES_18G049500</name>
</gene>
<name>A0A2C9U1J2_MANES</name>
<proteinExistence type="predicted"/>
<sequence length="39" mass="4673">MRRDHPRSSRTSESPMQFLVTHLCWDISKKNACRAKSRR</sequence>
<dbReference type="EMBL" id="CM004404">
    <property type="protein sequence ID" value="OAY23072.1"/>
    <property type="molecule type" value="Genomic_DNA"/>
</dbReference>
<dbReference type="AlphaFoldDB" id="A0A2C9U1J2"/>
<protein>
    <submittedName>
        <fullName evidence="1">Uncharacterized protein</fullName>
    </submittedName>
</protein>